<sequence>MWSVRTHGIGTRRHRAGPGVLGFGTVLGLEDLEFQAQLLALENEWVETLWEKTVVLGQAVQAMDNDCLVLDTVLALVRFVLGCEPPLKHQEVCLVQRGIKLNCVMCALALRLQGNLPLLANGHGFCILICDALSKTACLDYMCTAGNMDKNTLVSASAATEKVTGAMYMQKCGEWE</sequence>
<keyword evidence="2" id="KW-1185">Reference proteome</keyword>
<gene>
    <name evidence="1" type="ORF">Y1Q_0008219</name>
</gene>
<accession>A0A151N1E5</accession>
<dbReference type="AlphaFoldDB" id="A0A151N1E5"/>
<evidence type="ECO:0000313" key="2">
    <source>
        <dbReference type="Proteomes" id="UP000050525"/>
    </source>
</evidence>
<organism evidence="1 2">
    <name type="scientific">Alligator mississippiensis</name>
    <name type="common">American alligator</name>
    <dbReference type="NCBI Taxonomy" id="8496"/>
    <lineage>
        <taxon>Eukaryota</taxon>
        <taxon>Metazoa</taxon>
        <taxon>Chordata</taxon>
        <taxon>Craniata</taxon>
        <taxon>Vertebrata</taxon>
        <taxon>Euteleostomi</taxon>
        <taxon>Archelosauria</taxon>
        <taxon>Archosauria</taxon>
        <taxon>Crocodylia</taxon>
        <taxon>Alligatoridae</taxon>
        <taxon>Alligatorinae</taxon>
        <taxon>Alligator</taxon>
    </lineage>
</organism>
<comment type="caution">
    <text evidence="1">The sequence shown here is derived from an EMBL/GenBank/DDBJ whole genome shotgun (WGS) entry which is preliminary data.</text>
</comment>
<name>A0A151N1E5_ALLMI</name>
<proteinExistence type="predicted"/>
<reference evidence="1 2" key="1">
    <citation type="journal article" date="2012" name="Genome Biol.">
        <title>Sequencing three crocodilian genomes to illuminate the evolution of archosaurs and amniotes.</title>
        <authorList>
            <person name="St John J.A."/>
            <person name="Braun E.L."/>
            <person name="Isberg S.R."/>
            <person name="Miles L.G."/>
            <person name="Chong A.Y."/>
            <person name="Gongora J."/>
            <person name="Dalzell P."/>
            <person name="Moran C."/>
            <person name="Bed'hom B."/>
            <person name="Abzhanov A."/>
            <person name="Burgess S.C."/>
            <person name="Cooksey A.M."/>
            <person name="Castoe T.A."/>
            <person name="Crawford N.G."/>
            <person name="Densmore L.D."/>
            <person name="Drew J.C."/>
            <person name="Edwards S.V."/>
            <person name="Faircloth B.C."/>
            <person name="Fujita M.K."/>
            <person name="Greenwold M.J."/>
            <person name="Hoffmann F.G."/>
            <person name="Howard J.M."/>
            <person name="Iguchi T."/>
            <person name="Janes D.E."/>
            <person name="Khan S.Y."/>
            <person name="Kohno S."/>
            <person name="de Koning A.J."/>
            <person name="Lance S.L."/>
            <person name="McCarthy F.M."/>
            <person name="McCormack J.E."/>
            <person name="Merchant M.E."/>
            <person name="Peterson D.G."/>
            <person name="Pollock D.D."/>
            <person name="Pourmand N."/>
            <person name="Raney B.J."/>
            <person name="Roessler K.A."/>
            <person name="Sanford J.R."/>
            <person name="Sawyer R.H."/>
            <person name="Schmidt C.J."/>
            <person name="Triplett E.W."/>
            <person name="Tuberville T.D."/>
            <person name="Venegas-Anaya M."/>
            <person name="Howard J.T."/>
            <person name="Jarvis E.D."/>
            <person name="Guillette L.J.Jr."/>
            <person name="Glenn T.C."/>
            <person name="Green R.E."/>
            <person name="Ray D.A."/>
        </authorList>
    </citation>
    <scope>NUCLEOTIDE SEQUENCE [LARGE SCALE GENOMIC DNA]</scope>
    <source>
        <strain evidence="1">KSC_2009_1</strain>
    </source>
</reference>
<dbReference type="Proteomes" id="UP000050525">
    <property type="component" value="Unassembled WGS sequence"/>
</dbReference>
<dbReference type="EMBL" id="AKHW03004154">
    <property type="protein sequence ID" value="KYO30572.1"/>
    <property type="molecule type" value="Genomic_DNA"/>
</dbReference>
<evidence type="ECO:0000313" key="1">
    <source>
        <dbReference type="EMBL" id="KYO30572.1"/>
    </source>
</evidence>
<protein>
    <submittedName>
        <fullName evidence="1">Uncharacterized protein</fullName>
    </submittedName>
</protein>